<evidence type="ECO:0000256" key="1">
    <source>
        <dbReference type="SAM" id="MobiDB-lite"/>
    </source>
</evidence>
<dbReference type="AlphaFoldDB" id="A0A5N5IE18"/>
<name>A0A5N5IE18_9ROSA</name>
<comment type="caution">
    <text evidence="2">The sequence shown here is derived from an EMBL/GenBank/DDBJ whole genome shotgun (WGS) entry which is preliminary data.</text>
</comment>
<dbReference type="Proteomes" id="UP000327157">
    <property type="component" value="Chromosome 5"/>
</dbReference>
<reference evidence="3" key="2">
    <citation type="submission" date="2019-10" db="EMBL/GenBank/DDBJ databases">
        <title>A de novo genome assembly of a pear dwarfing rootstock.</title>
        <authorList>
            <person name="Wang F."/>
            <person name="Wang J."/>
            <person name="Li S."/>
            <person name="Zhang Y."/>
            <person name="Fang M."/>
            <person name="Ma L."/>
            <person name="Zhao Y."/>
            <person name="Jiang S."/>
        </authorList>
    </citation>
    <scope>NUCLEOTIDE SEQUENCE [LARGE SCALE GENOMIC DNA]</scope>
</reference>
<evidence type="ECO:0000313" key="2">
    <source>
        <dbReference type="EMBL" id="KAB2637343.1"/>
    </source>
</evidence>
<dbReference type="OrthoDB" id="6363407at2759"/>
<organism evidence="2 3">
    <name type="scientific">Pyrus ussuriensis x Pyrus communis</name>
    <dbReference type="NCBI Taxonomy" id="2448454"/>
    <lineage>
        <taxon>Eukaryota</taxon>
        <taxon>Viridiplantae</taxon>
        <taxon>Streptophyta</taxon>
        <taxon>Embryophyta</taxon>
        <taxon>Tracheophyta</taxon>
        <taxon>Spermatophyta</taxon>
        <taxon>Magnoliopsida</taxon>
        <taxon>eudicotyledons</taxon>
        <taxon>Gunneridae</taxon>
        <taxon>Pentapetalae</taxon>
        <taxon>rosids</taxon>
        <taxon>fabids</taxon>
        <taxon>Rosales</taxon>
        <taxon>Rosaceae</taxon>
        <taxon>Amygdaloideae</taxon>
        <taxon>Maleae</taxon>
        <taxon>Pyrus</taxon>
    </lineage>
</organism>
<proteinExistence type="predicted"/>
<dbReference type="EMBL" id="SMOL01000004">
    <property type="protein sequence ID" value="KAB2637343.1"/>
    <property type="molecule type" value="Genomic_DNA"/>
</dbReference>
<dbReference type="Gene3D" id="1.10.287.700">
    <property type="entry name" value="Helix hairpin bin"/>
    <property type="match status" value="1"/>
</dbReference>
<protein>
    <submittedName>
        <fullName evidence="2">Late embryogenesis abundant protein</fullName>
    </submittedName>
</protein>
<feature type="compositionally biased region" description="Basic and acidic residues" evidence="1">
    <location>
        <begin position="112"/>
        <end position="137"/>
    </location>
</feature>
<sequence>MVVISMAKNIIFNLSKSFPQTPSSLSLRNSSHKVSRVCFASASKSSEGRNAPEGNRDSRADWAYDDKKWRNENVNYKGKDPTDELKDKTKSAAETMAEKAKEGVNRAAETAESAKEKAKQYGYETREKTKEMTDTAAAKAKDGTYEVVETAEQAKEKATENVWSMKEKTEDVAETVAEKVKEGTSKAAETAKDTVKGAWGAVEEAGHKIKETVVGTSSDSDNEVAVEENVVGVLDDGVEVVEILDEEGNVVDVLDEDVVVVEILDEKGNVVDVRRRIRRPEDDVKK</sequence>
<keyword evidence="3" id="KW-1185">Reference proteome</keyword>
<feature type="compositionally biased region" description="Basic and acidic residues" evidence="1">
    <location>
        <begin position="54"/>
        <end position="104"/>
    </location>
</feature>
<gene>
    <name evidence="2" type="ORF">D8674_027877</name>
</gene>
<evidence type="ECO:0000313" key="3">
    <source>
        <dbReference type="Proteomes" id="UP000327157"/>
    </source>
</evidence>
<dbReference type="PANTHER" id="PTHR47372">
    <property type="entry name" value="DAUER UP-REGULATED-RELATED"/>
    <property type="match status" value="1"/>
</dbReference>
<reference evidence="2 3" key="3">
    <citation type="submission" date="2019-11" db="EMBL/GenBank/DDBJ databases">
        <title>A de novo genome assembly of a pear dwarfing rootstock.</title>
        <authorList>
            <person name="Wang F."/>
            <person name="Wang J."/>
            <person name="Li S."/>
            <person name="Zhang Y."/>
            <person name="Fang M."/>
            <person name="Ma L."/>
            <person name="Zhao Y."/>
            <person name="Jiang S."/>
        </authorList>
    </citation>
    <scope>NUCLEOTIDE SEQUENCE [LARGE SCALE GENOMIC DNA]</scope>
    <source>
        <strain evidence="2">S2</strain>
        <tissue evidence="2">Leaf</tissue>
    </source>
</reference>
<accession>A0A5N5IE18</accession>
<reference evidence="2 3" key="1">
    <citation type="submission" date="2019-09" db="EMBL/GenBank/DDBJ databases">
        <authorList>
            <person name="Ou C."/>
        </authorList>
    </citation>
    <scope>NUCLEOTIDE SEQUENCE [LARGE SCALE GENOMIC DNA]</scope>
    <source>
        <strain evidence="2">S2</strain>
        <tissue evidence="2">Leaf</tissue>
    </source>
</reference>
<dbReference type="PANTHER" id="PTHR47372:SF24">
    <property type="entry name" value="LATE EMBRYOGENESIS ABUNDANT PROTEIN (LEA) FAMILY PROTEIN"/>
    <property type="match status" value="1"/>
</dbReference>
<feature type="region of interest" description="Disordered" evidence="1">
    <location>
        <begin position="41"/>
        <end position="137"/>
    </location>
</feature>